<evidence type="ECO:0000313" key="5">
    <source>
        <dbReference type="Proteomes" id="UP001302745"/>
    </source>
</evidence>
<comment type="caution">
    <text evidence="4">The sequence shown here is derived from an EMBL/GenBank/DDBJ whole genome shotgun (WGS) entry which is preliminary data.</text>
</comment>
<dbReference type="PANTHER" id="PTHR43333">
    <property type="entry name" value="2-HACID_DH_C DOMAIN-CONTAINING PROTEIN"/>
    <property type="match status" value="1"/>
</dbReference>
<dbReference type="GO" id="GO:0016491">
    <property type="term" value="F:oxidoreductase activity"/>
    <property type="evidence" value="ECO:0007669"/>
    <property type="project" value="UniProtKB-KW"/>
</dbReference>
<dbReference type="AlphaFoldDB" id="A0AAN6VLJ7"/>
<keyword evidence="2" id="KW-0520">NAD</keyword>
<proteinExistence type="predicted"/>
<dbReference type="Pfam" id="PF02826">
    <property type="entry name" value="2-Hacid_dh_C"/>
    <property type="match status" value="2"/>
</dbReference>
<organism evidence="4 5">
    <name type="scientific">Chaetomidium leptoderma</name>
    <dbReference type="NCBI Taxonomy" id="669021"/>
    <lineage>
        <taxon>Eukaryota</taxon>
        <taxon>Fungi</taxon>
        <taxon>Dikarya</taxon>
        <taxon>Ascomycota</taxon>
        <taxon>Pezizomycotina</taxon>
        <taxon>Sordariomycetes</taxon>
        <taxon>Sordariomycetidae</taxon>
        <taxon>Sordariales</taxon>
        <taxon>Chaetomiaceae</taxon>
        <taxon>Chaetomidium</taxon>
    </lineage>
</organism>
<keyword evidence="5" id="KW-1185">Reference proteome</keyword>
<gene>
    <name evidence="4" type="ORF">C8A00DRAFT_43641</name>
</gene>
<keyword evidence="1" id="KW-0560">Oxidoreductase</keyword>
<reference evidence="4" key="2">
    <citation type="submission" date="2023-05" db="EMBL/GenBank/DDBJ databases">
        <authorList>
            <consortium name="Lawrence Berkeley National Laboratory"/>
            <person name="Steindorff A."/>
            <person name="Hensen N."/>
            <person name="Bonometti L."/>
            <person name="Westerberg I."/>
            <person name="Brannstrom I.O."/>
            <person name="Guillou S."/>
            <person name="Cros-Aarteil S."/>
            <person name="Calhoun S."/>
            <person name="Haridas S."/>
            <person name="Kuo A."/>
            <person name="Mondo S."/>
            <person name="Pangilinan J."/>
            <person name="Riley R."/>
            <person name="Labutti K."/>
            <person name="Andreopoulos B."/>
            <person name="Lipzen A."/>
            <person name="Chen C."/>
            <person name="Yanf M."/>
            <person name="Daum C."/>
            <person name="Ng V."/>
            <person name="Clum A."/>
            <person name="Ohm R."/>
            <person name="Martin F."/>
            <person name="Silar P."/>
            <person name="Natvig D."/>
            <person name="Lalanne C."/>
            <person name="Gautier V."/>
            <person name="Ament-Velasquez S.L."/>
            <person name="Kruys A."/>
            <person name="Hutchinson M.I."/>
            <person name="Powell A.J."/>
            <person name="Barry K."/>
            <person name="Miller A.N."/>
            <person name="Grigoriev I.V."/>
            <person name="Debuchy R."/>
            <person name="Gladieux P."/>
            <person name="Thoren M.H."/>
            <person name="Johannesson H."/>
        </authorList>
    </citation>
    <scope>NUCLEOTIDE SEQUENCE</scope>
    <source>
        <strain evidence="4">CBS 538.74</strain>
    </source>
</reference>
<evidence type="ECO:0000256" key="2">
    <source>
        <dbReference type="ARBA" id="ARBA00023027"/>
    </source>
</evidence>
<evidence type="ECO:0000259" key="3">
    <source>
        <dbReference type="Pfam" id="PF02826"/>
    </source>
</evidence>
<dbReference type="InterPro" id="IPR006140">
    <property type="entry name" value="D-isomer_DH_NAD-bd"/>
</dbReference>
<protein>
    <recommendedName>
        <fullName evidence="3">D-isomer specific 2-hydroxyacid dehydrogenase NAD-binding domain-containing protein</fullName>
    </recommendedName>
</protein>
<reference evidence="4" key="1">
    <citation type="journal article" date="2023" name="Mol. Phylogenet. Evol.">
        <title>Genome-scale phylogeny and comparative genomics of the fungal order Sordariales.</title>
        <authorList>
            <person name="Hensen N."/>
            <person name="Bonometti L."/>
            <person name="Westerberg I."/>
            <person name="Brannstrom I.O."/>
            <person name="Guillou S."/>
            <person name="Cros-Aarteil S."/>
            <person name="Calhoun S."/>
            <person name="Haridas S."/>
            <person name="Kuo A."/>
            <person name="Mondo S."/>
            <person name="Pangilinan J."/>
            <person name="Riley R."/>
            <person name="LaButti K."/>
            <person name="Andreopoulos B."/>
            <person name="Lipzen A."/>
            <person name="Chen C."/>
            <person name="Yan M."/>
            <person name="Daum C."/>
            <person name="Ng V."/>
            <person name="Clum A."/>
            <person name="Steindorff A."/>
            <person name="Ohm R.A."/>
            <person name="Martin F."/>
            <person name="Silar P."/>
            <person name="Natvig D.O."/>
            <person name="Lalanne C."/>
            <person name="Gautier V."/>
            <person name="Ament-Velasquez S.L."/>
            <person name="Kruys A."/>
            <person name="Hutchinson M.I."/>
            <person name="Powell A.J."/>
            <person name="Barry K."/>
            <person name="Miller A.N."/>
            <person name="Grigoriev I.V."/>
            <person name="Debuchy R."/>
            <person name="Gladieux P."/>
            <person name="Hiltunen Thoren M."/>
            <person name="Johannesson H."/>
        </authorList>
    </citation>
    <scope>NUCLEOTIDE SEQUENCE</scope>
    <source>
        <strain evidence="4">CBS 538.74</strain>
    </source>
</reference>
<name>A0AAN6VLJ7_9PEZI</name>
<dbReference type="InterPro" id="IPR036291">
    <property type="entry name" value="NAD(P)-bd_dom_sf"/>
</dbReference>
<dbReference type="Gene3D" id="3.40.50.720">
    <property type="entry name" value="NAD(P)-binding Rossmann-like Domain"/>
    <property type="match status" value="2"/>
</dbReference>
<evidence type="ECO:0000256" key="1">
    <source>
        <dbReference type="ARBA" id="ARBA00023002"/>
    </source>
</evidence>
<feature type="domain" description="D-isomer specific 2-hydroxyacid dehydrogenase NAD-binding" evidence="3">
    <location>
        <begin position="228"/>
        <end position="324"/>
    </location>
</feature>
<dbReference type="GO" id="GO:0051287">
    <property type="term" value="F:NAD binding"/>
    <property type="evidence" value="ECO:0007669"/>
    <property type="project" value="InterPro"/>
</dbReference>
<dbReference type="SUPFAM" id="SSF51735">
    <property type="entry name" value="NAD(P)-binding Rossmann-fold domains"/>
    <property type="match status" value="1"/>
</dbReference>
<dbReference type="Proteomes" id="UP001302745">
    <property type="component" value="Unassembled WGS sequence"/>
</dbReference>
<feature type="domain" description="D-isomer specific 2-hydroxyacid dehydrogenase NAD-binding" evidence="3">
    <location>
        <begin position="126"/>
        <end position="196"/>
    </location>
</feature>
<sequence length="361" mass="40432">MDSVATTKSAKGLTNDVLLIGVPFPPNEKWVAELEARHPGLKVRWASQSFKFPPDPLPKEVYDDVTMLCALWPHPVELLQKVRYVQLLSAGADKWITHELYKNPDVIFCTANGAHAPQIAEWVIGTWLMMSHHFLDYAAEQKKEKYTRLMHLNVRDSPGLRMGVLGYGAIGRQCARLGQALGMEVYAYTRSERATPESRKDDSYCVSGTGDPDGVVPAKWFHGSSREAVNEFLAQDLDILVLSLPLTDATKYILGPEQFEILSKKKTFISNIARGGHIDSDALLDALRERKIRGAALDVTDPEPLPDGHPLYTAPNVFITPHVSWQSPELFARIQGIVEMNLESLEKGKPLINVMNREHHY</sequence>
<dbReference type="CDD" id="cd12163">
    <property type="entry name" value="2-Hacid_dh_5"/>
    <property type="match status" value="1"/>
</dbReference>
<dbReference type="EMBL" id="MU856940">
    <property type="protein sequence ID" value="KAK4153462.1"/>
    <property type="molecule type" value="Genomic_DNA"/>
</dbReference>
<accession>A0AAN6VLJ7</accession>
<evidence type="ECO:0000313" key="4">
    <source>
        <dbReference type="EMBL" id="KAK4153462.1"/>
    </source>
</evidence>
<dbReference type="PROSITE" id="PS00065">
    <property type="entry name" value="D_2_HYDROXYACID_DH_1"/>
    <property type="match status" value="1"/>
</dbReference>
<dbReference type="InterPro" id="IPR029752">
    <property type="entry name" value="D-isomer_DH_CS1"/>
</dbReference>
<dbReference type="PANTHER" id="PTHR43333:SF1">
    <property type="entry name" value="D-ISOMER SPECIFIC 2-HYDROXYACID DEHYDROGENASE NAD-BINDING DOMAIN-CONTAINING PROTEIN"/>
    <property type="match status" value="1"/>
</dbReference>